<accession>Q2RVL1</accession>
<dbReference type="Pfam" id="PF05974">
    <property type="entry name" value="DUF892"/>
    <property type="match status" value="1"/>
</dbReference>
<dbReference type="HOGENOM" id="CLU_102561_2_0_5"/>
<dbReference type="Proteomes" id="UP000001929">
    <property type="component" value="Chromosome"/>
</dbReference>
<dbReference type="EMBL" id="CP000230">
    <property type="protein sequence ID" value="ABC21834.1"/>
    <property type="molecule type" value="Genomic_DNA"/>
</dbReference>
<dbReference type="eggNOG" id="COG3685">
    <property type="taxonomic scope" value="Bacteria"/>
</dbReference>
<dbReference type="PhylomeDB" id="Q2RVL1"/>
<gene>
    <name evidence="1" type="ordered locus">Rru_A1033</name>
</gene>
<dbReference type="InterPro" id="IPR012347">
    <property type="entry name" value="Ferritin-like"/>
</dbReference>
<sequence>MGLFIKDIGSLDDLFVHALEDIYYAEQKILTALPKMIEKATDSALREGFETHLHETQKQVERLEQVFANHGVEPKATKCAAIDGIIDEAEDLAGEIRDTEVLDAALISAAQAVEHYEITRYGTLVAWAKRLGADDCAQLLEETLAEEKATDEKLSALAYSAINLRAAE</sequence>
<evidence type="ECO:0000313" key="1">
    <source>
        <dbReference type="EMBL" id="ABC21834.1"/>
    </source>
</evidence>
<dbReference type="InterPro" id="IPR047114">
    <property type="entry name" value="YciF"/>
</dbReference>
<keyword evidence="2" id="KW-1185">Reference proteome</keyword>
<dbReference type="CDD" id="cd07909">
    <property type="entry name" value="YciF"/>
    <property type="match status" value="1"/>
</dbReference>
<evidence type="ECO:0000313" key="2">
    <source>
        <dbReference type="Proteomes" id="UP000001929"/>
    </source>
</evidence>
<proteinExistence type="predicted"/>
<dbReference type="PATRIC" id="fig|269796.9.peg.1088"/>
<dbReference type="InterPro" id="IPR009078">
    <property type="entry name" value="Ferritin-like_SF"/>
</dbReference>
<dbReference type="PANTHER" id="PTHR30565">
    <property type="entry name" value="PROTEIN YCIF"/>
    <property type="match status" value="1"/>
</dbReference>
<dbReference type="STRING" id="269796.Rru_A1033"/>
<dbReference type="PANTHER" id="PTHR30565:SF9">
    <property type="entry name" value="PROTEIN YCIF"/>
    <property type="match status" value="1"/>
</dbReference>
<dbReference type="InterPro" id="IPR010287">
    <property type="entry name" value="DUF892_YciF-like"/>
</dbReference>
<dbReference type="RefSeq" id="WP_011388788.1">
    <property type="nucleotide sequence ID" value="NC_007643.1"/>
</dbReference>
<name>Q2RVL1_RHORT</name>
<reference evidence="1 2" key="1">
    <citation type="journal article" date="2011" name="Stand. Genomic Sci.">
        <title>Complete genome sequence of Rhodospirillum rubrum type strain (S1).</title>
        <authorList>
            <person name="Munk A.C."/>
            <person name="Copeland A."/>
            <person name="Lucas S."/>
            <person name="Lapidus A."/>
            <person name="Del Rio T.G."/>
            <person name="Barry K."/>
            <person name="Detter J.C."/>
            <person name="Hammon N."/>
            <person name="Israni S."/>
            <person name="Pitluck S."/>
            <person name="Brettin T."/>
            <person name="Bruce D."/>
            <person name="Han C."/>
            <person name="Tapia R."/>
            <person name="Gilna P."/>
            <person name="Schmutz J."/>
            <person name="Larimer F."/>
            <person name="Land M."/>
            <person name="Kyrpides N.C."/>
            <person name="Mavromatis K."/>
            <person name="Richardson P."/>
            <person name="Rohde M."/>
            <person name="Goker M."/>
            <person name="Klenk H.P."/>
            <person name="Zhang Y."/>
            <person name="Roberts G.P."/>
            <person name="Reslewic S."/>
            <person name="Schwartz D.C."/>
        </authorList>
    </citation>
    <scope>NUCLEOTIDE SEQUENCE [LARGE SCALE GENOMIC DNA]</scope>
    <source>
        <strain evidence="2">ATCC 11170 / ATH 1.1.1 / DSM 467 / LMG 4362 / NCIMB 8255 / S1</strain>
    </source>
</reference>
<dbReference type="SUPFAM" id="SSF47240">
    <property type="entry name" value="Ferritin-like"/>
    <property type="match status" value="1"/>
</dbReference>
<organism evidence="1 2">
    <name type="scientific">Rhodospirillum rubrum (strain ATCC 11170 / ATH 1.1.1 / DSM 467 / LMG 4362 / NCIMB 8255 / S1)</name>
    <dbReference type="NCBI Taxonomy" id="269796"/>
    <lineage>
        <taxon>Bacteria</taxon>
        <taxon>Pseudomonadati</taxon>
        <taxon>Pseudomonadota</taxon>
        <taxon>Alphaproteobacteria</taxon>
        <taxon>Rhodospirillales</taxon>
        <taxon>Rhodospirillaceae</taxon>
        <taxon>Rhodospirillum</taxon>
    </lineage>
</organism>
<protein>
    <submittedName>
        <fullName evidence="1">Uncharacterized protein</fullName>
    </submittedName>
</protein>
<dbReference type="AlphaFoldDB" id="Q2RVL1"/>
<dbReference type="EnsemblBacteria" id="ABC21834">
    <property type="protein sequence ID" value="ABC21834"/>
    <property type="gene ID" value="Rru_A1033"/>
</dbReference>
<dbReference type="KEGG" id="rru:Rru_A1033"/>
<dbReference type="Gene3D" id="1.20.1260.10">
    <property type="match status" value="1"/>
</dbReference>